<dbReference type="RefSeq" id="WP_012582887.1">
    <property type="nucleotide sequence ID" value="NC_011661.1"/>
</dbReference>
<dbReference type="CDD" id="cd01392">
    <property type="entry name" value="HTH_LacI"/>
    <property type="match status" value="1"/>
</dbReference>
<dbReference type="SUPFAM" id="SSF47413">
    <property type="entry name" value="lambda repressor-like DNA-binding domains"/>
    <property type="match status" value="1"/>
</dbReference>
<dbReference type="Proteomes" id="UP000007719">
    <property type="component" value="Chromosome"/>
</dbReference>
<dbReference type="KEGG" id="dtu:Dtur_0509"/>
<dbReference type="EnsemblBacteria" id="ACK41802">
    <property type="protein sequence ID" value="ACK41802"/>
    <property type="gene ID" value="Dtur_0509"/>
</dbReference>
<accession>B8E219</accession>
<dbReference type="SMART" id="SM00354">
    <property type="entry name" value="HTH_LACI"/>
    <property type="match status" value="1"/>
</dbReference>
<dbReference type="STRING" id="515635.Dtur_0509"/>
<dbReference type="GO" id="GO:0003700">
    <property type="term" value="F:DNA-binding transcription factor activity"/>
    <property type="evidence" value="ECO:0000318"/>
    <property type="project" value="GO_Central"/>
</dbReference>
<dbReference type="PROSITE" id="PS00356">
    <property type="entry name" value="HTH_LACI_1"/>
    <property type="match status" value="1"/>
</dbReference>
<dbReference type="InterPro" id="IPR010982">
    <property type="entry name" value="Lambda_DNA-bd_dom_sf"/>
</dbReference>
<feature type="domain" description="HTH lacI-type" evidence="5">
    <location>
        <begin position="8"/>
        <end position="62"/>
    </location>
</feature>
<protein>
    <submittedName>
        <fullName evidence="6">Transcriptional regulator, LacI family</fullName>
    </submittedName>
</protein>
<dbReference type="PROSITE" id="PS50932">
    <property type="entry name" value="HTH_LACI_2"/>
    <property type="match status" value="1"/>
</dbReference>
<dbReference type="GO" id="GO:0006355">
    <property type="term" value="P:regulation of DNA-templated transcription"/>
    <property type="evidence" value="ECO:0000318"/>
    <property type="project" value="GO_Central"/>
</dbReference>
<evidence type="ECO:0000256" key="1">
    <source>
        <dbReference type="ARBA" id="ARBA00022491"/>
    </source>
</evidence>
<evidence type="ECO:0000256" key="2">
    <source>
        <dbReference type="ARBA" id="ARBA00023015"/>
    </source>
</evidence>
<evidence type="ECO:0000256" key="4">
    <source>
        <dbReference type="ARBA" id="ARBA00023163"/>
    </source>
</evidence>
<dbReference type="AlphaFoldDB" id="B8E219"/>
<keyword evidence="4" id="KW-0804">Transcription</keyword>
<dbReference type="HOGENOM" id="CLU_037628_6_1_0"/>
<evidence type="ECO:0000259" key="5">
    <source>
        <dbReference type="PROSITE" id="PS50932"/>
    </source>
</evidence>
<dbReference type="PATRIC" id="fig|515635.4.peg.540"/>
<dbReference type="InterPro" id="IPR028082">
    <property type="entry name" value="Peripla_BP_I"/>
</dbReference>
<dbReference type="OrthoDB" id="43195at2"/>
<evidence type="ECO:0000256" key="3">
    <source>
        <dbReference type="ARBA" id="ARBA00023125"/>
    </source>
</evidence>
<dbReference type="CDD" id="cd06267">
    <property type="entry name" value="PBP1_LacI_sugar_binding-like"/>
    <property type="match status" value="1"/>
</dbReference>
<evidence type="ECO:0000313" key="7">
    <source>
        <dbReference type="Proteomes" id="UP000007719"/>
    </source>
</evidence>
<gene>
    <name evidence="6" type="ordered locus">Dtur_0509</name>
</gene>
<dbReference type="SUPFAM" id="SSF53822">
    <property type="entry name" value="Periplasmic binding protein-like I"/>
    <property type="match status" value="1"/>
</dbReference>
<organism evidence="6 7">
    <name type="scientific">Dictyoglomus turgidum (strain DSM 6724 / Z-1310)</name>
    <dbReference type="NCBI Taxonomy" id="515635"/>
    <lineage>
        <taxon>Bacteria</taxon>
        <taxon>Pseudomonadati</taxon>
        <taxon>Dictyoglomota</taxon>
        <taxon>Dictyoglomia</taxon>
        <taxon>Dictyoglomales</taxon>
        <taxon>Dictyoglomaceae</taxon>
        <taxon>Dictyoglomus</taxon>
    </lineage>
</organism>
<dbReference type="eggNOG" id="COG1609">
    <property type="taxonomic scope" value="Bacteria"/>
</dbReference>
<name>B8E219_DICTD</name>
<keyword evidence="2" id="KW-0805">Transcription regulation</keyword>
<dbReference type="Pfam" id="PF00356">
    <property type="entry name" value="LacI"/>
    <property type="match status" value="1"/>
</dbReference>
<dbReference type="InterPro" id="IPR046335">
    <property type="entry name" value="LacI/GalR-like_sensor"/>
</dbReference>
<dbReference type="InterPro" id="IPR000843">
    <property type="entry name" value="HTH_LacI"/>
</dbReference>
<dbReference type="PANTHER" id="PTHR30146:SF148">
    <property type="entry name" value="HTH-TYPE TRANSCRIPTIONAL REPRESSOR PURR-RELATED"/>
    <property type="match status" value="1"/>
</dbReference>
<sequence length="335" mass="37415">MSRSKKKVTISDIAKKAGVSVGTVSRVLNKADNVNEEIKEKVLKAAITLGYEMEIKRRGTLGTVGFVIRELENDPTQNVYFSAILRGAQKRTEELGGRLIYTVVQNTDDKIREVVSKVKSLKVDALLLVNLSNAKLVEEILKLSIPSVVMEDYFPELEVDCITTDAFDGACKVAKFLLEKHKKIAFIDGPQDQYDVVQRAAGFIFTLERMGNPIDPDLIEYSDLLPEGGYRAMKKLLEKGKKFTAVYCTNDHSAIGAIRAIKEEGLRIPEDISIVGNDDIDIAQHLDPPLTTVRVFRETLGKVAVDHLYNRIINPYDVVLKIVIPEELVIRKSTI</sequence>
<dbReference type="GO" id="GO:0000976">
    <property type="term" value="F:transcription cis-regulatory region binding"/>
    <property type="evidence" value="ECO:0000318"/>
    <property type="project" value="GO_Central"/>
</dbReference>
<dbReference type="PANTHER" id="PTHR30146">
    <property type="entry name" value="LACI-RELATED TRANSCRIPTIONAL REPRESSOR"/>
    <property type="match status" value="1"/>
</dbReference>
<reference evidence="7" key="1">
    <citation type="journal article" date="2016" name="Front. Microbiol.">
        <title>The complete genome sequence of hyperthermophile Dictyoglomus turgidum DSM 6724 reveals a specialized carbohydrate fermentor.</title>
        <authorList>
            <person name="Brumm P.J."/>
            <person name="Gowda K."/>
            <person name="Robb F.T."/>
            <person name="Mead D.A."/>
        </authorList>
    </citation>
    <scope>NUCLEOTIDE SEQUENCE [LARGE SCALE GENOMIC DNA]</scope>
    <source>
        <strain evidence="7">DSM 6724 / Z-1310</strain>
    </source>
</reference>
<dbReference type="EMBL" id="CP001251">
    <property type="protein sequence ID" value="ACK41802.1"/>
    <property type="molecule type" value="Genomic_DNA"/>
</dbReference>
<keyword evidence="1" id="KW-0678">Repressor</keyword>
<proteinExistence type="predicted"/>
<keyword evidence="7" id="KW-1185">Reference proteome</keyword>
<dbReference type="PRINTS" id="PR00036">
    <property type="entry name" value="HTHLACI"/>
</dbReference>
<keyword evidence="3" id="KW-0238">DNA-binding</keyword>
<dbReference type="Gene3D" id="3.40.50.2300">
    <property type="match status" value="2"/>
</dbReference>
<evidence type="ECO:0000313" key="6">
    <source>
        <dbReference type="EMBL" id="ACK41802.1"/>
    </source>
</evidence>
<dbReference type="Pfam" id="PF13377">
    <property type="entry name" value="Peripla_BP_3"/>
    <property type="match status" value="1"/>
</dbReference>
<dbReference type="InParanoid" id="B8E219"/>
<dbReference type="Gene3D" id="1.10.260.40">
    <property type="entry name" value="lambda repressor-like DNA-binding domains"/>
    <property type="match status" value="1"/>
</dbReference>